<dbReference type="EnsemblPlants" id="Kaladp0021s0103.1.v1.1">
    <property type="protein sequence ID" value="Kaladp0021s0103.1.v1.1"/>
    <property type="gene ID" value="Kaladp0021s0103.v1.1"/>
</dbReference>
<keyword evidence="5" id="KW-1185">Reference proteome</keyword>
<reference evidence="4" key="1">
    <citation type="submission" date="2021-01" db="UniProtKB">
        <authorList>
            <consortium name="EnsemblPlants"/>
        </authorList>
    </citation>
    <scope>IDENTIFICATION</scope>
</reference>
<accession>A0A7N0T4H4</accession>
<feature type="domain" description="Plant bHLH transcription factor ACT-like" evidence="3">
    <location>
        <begin position="113"/>
        <end position="190"/>
    </location>
</feature>
<evidence type="ECO:0000313" key="5">
    <source>
        <dbReference type="Proteomes" id="UP000594263"/>
    </source>
</evidence>
<dbReference type="Pfam" id="PF22754">
    <property type="entry name" value="bHLH-TF_ACT-like_plant"/>
    <property type="match status" value="1"/>
</dbReference>
<organism evidence="4 5">
    <name type="scientific">Kalanchoe fedtschenkoi</name>
    <name type="common">Lavender scallops</name>
    <name type="synonym">South American air plant</name>
    <dbReference type="NCBI Taxonomy" id="63787"/>
    <lineage>
        <taxon>Eukaryota</taxon>
        <taxon>Viridiplantae</taxon>
        <taxon>Streptophyta</taxon>
        <taxon>Embryophyta</taxon>
        <taxon>Tracheophyta</taxon>
        <taxon>Spermatophyta</taxon>
        <taxon>Magnoliopsida</taxon>
        <taxon>eudicotyledons</taxon>
        <taxon>Gunneridae</taxon>
        <taxon>Pentapetalae</taxon>
        <taxon>Saxifragales</taxon>
        <taxon>Crassulaceae</taxon>
        <taxon>Kalanchoe</taxon>
    </lineage>
</organism>
<protein>
    <recommendedName>
        <fullName evidence="3">Plant bHLH transcription factor ACT-like domain-containing protein</fullName>
    </recommendedName>
</protein>
<evidence type="ECO:0000256" key="1">
    <source>
        <dbReference type="ARBA" id="ARBA00004123"/>
    </source>
</evidence>
<dbReference type="Gramene" id="Kaladp0021s0103.1.v1.1">
    <property type="protein sequence ID" value="Kaladp0021s0103.1.v1.1"/>
    <property type="gene ID" value="Kaladp0021s0103.v1.1"/>
</dbReference>
<dbReference type="GO" id="GO:0080090">
    <property type="term" value="P:regulation of primary metabolic process"/>
    <property type="evidence" value="ECO:0007669"/>
    <property type="project" value="UniProtKB-ARBA"/>
</dbReference>
<sequence length="195" mass="22106">MLTLTQPLHAHFTWLLSYEPWKHKFQISNTTRELAHKKATIMKKPHLPMRRRMASSKPQKGLRLDRKLSVLRAMTRSKSVSEEGIIADTVAHIASLMRQIESLERDLVERQGIKVEKAEQGFKVGVSCELQNGFNPNSMIASVFQVFDNLNLNVAQASIACHGWFSVKASVLADHDRRVNALDLTRALNETVHLV</sequence>
<comment type="subcellular location">
    <subcellularLocation>
        <location evidence="1">Nucleus</location>
    </subcellularLocation>
</comment>
<dbReference type="AlphaFoldDB" id="A0A7N0T4H4"/>
<proteinExistence type="predicted"/>
<evidence type="ECO:0000259" key="3">
    <source>
        <dbReference type="Pfam" id="PF22754"/>
    </source>
</evidence>
<dbReference type="InterPro" id="IPR054502">
    <property type="entry name" value="bHLH-TF_ACT-like_plant"/>
</dbReference>
<name>A0A7N0T4H4_KALFE</name>
<keyword evidence="2" id="KW-0539">Nucleus</keyword>
<dbReference type="GO" id="GO:0005634">
    <property type="term" value="C:nucleus"/>
    <property type="evidence" value="ECO:0007669"/>
    <property type="project" value="UniProtKB-SubCell"/>
</dbReference>
<dbReference type="Proteomes" id="UP000594263">
    <property type="component" value="Unplaced"/>
</dbReference>
<evidence type="ECO:0000313" key="4">
    <source>
        <dbReference type="EnsemblPlants" id="Kaladp0021s0103.1.v1.1"/>
    </source>
</evidence>
<evidence type="ECO:0000256" key="2">
    <source>
        <dbReference type="ARBA" id="ARBA00023242"/>
    </source>
</evidence>